<feature type="region of interest" description="Disordered" evidence="1">
    <location>
        <begin position="1"/>
        <end position="32"/>
    </location>
</feature>
<proteinExistence type="predicted"/>
<evidence type="ECO:0000313" key="5">
    <source>
        <dbReference type="Proteomes" id="UP000027920"/>
    </source>
</evidence>
<accession>A0A072NVV9</accession>
<dbReference type="VEuPathDB" id="FungiDB:A1O9_12063"/>
<dbReference type="GeneID" id="25286958"/>
<dbReference type="EMBL" id="AMGV01000021">
    <property type="protein sequence ID" value="KEF51726.1"/>
    <property type="molecule type" value="Genomic_DNA"/>
</dbReference>
<keyword evidence="2" id="KW-0812">Transmembrane</keyword>
<feature type="domain" description="DUF7708" evidence="3">
    <location>
        <begin position="112"/>
        <end position="253"/>
    </location>
</feature>
<dbReference type="STRING" id="1182545.A0A072NVV9"/>
<evidence type="ECO:0000256" key="1">
    <source>
        <dbReference type="SAM" id="MobiDB-lite"/>
    </source>
</evidence>
<dbReference type="AlphaFoldDB" id="A0A072NVV9"/>
<protein>
    <recommendedName>
        <fullName evidence="3">DUF7708 domain-containing protein</fullName>
    </recommendedName>
</protein>
<sequence length="597" mass="67040">MASSTDLMQQHGRLASSDLGTGRAGPSSVNPDSALTDRSFWKQYFQHDDLSSTEVRVLQGEGAYLSSILRKAFPNEAKESWSYEDLHKAVETSRYTWESKERLGKGKPQKLFHSLMQKFDMHSTLFQIFPSSNTYTSLVAGAATVLVKASVNHSKTIEELSNALDSISDAIGLCTVDSKLIRSQYMQIAIAKLYIAVFLFFGDAILWYKSSSASKALHSLHRDFSERFRKSVDIIKDQAAAVRNAAALGSQAEVRVVRLDVEQLRGELKDARIGLSGELRALAEYMLWQHGENLKQHEITQGLLSTFRADAKYCPMPRSMTPQLGSTETSNLILAAASDVSASLSMSVDDVHELLQQLASWHVEHFSCAMRIDSIPSQTLFDHRLAQAINKWLCTPAQRLLYLEFLSSDQNSRVDHFVAEQTRKVIDEAKLPVVMFGQLPHRKESDCGHRLSGDVIFAMLTLALDIIQKVCREDELSNPIWTTLRHRGSSHEVDFTTATKILDAAFQAAPAKLHIIILGFPTFWHLDEPKIKAILDLVRGARRNDDTGSRTIIISRCKLHNMLKNLRREETVSITAFSNNRSFKAPIIIRRPRSEIP</sequence>
<evidence type="ECO:0000256" key="2">
    <source>
        <dbReference type="SAM" id="Phobius"/>
    </source>
</evidence>
<comment type="caution">
    <text evidence="4">The sequence shown here is derived from an EMBL/GenBank/DDBJ whole genome shotgun (WGS) entry which is preliminary data.</text>
</comment>
<dbReference type="HOGENOM" id="CLU_425869_0_0_1"/>
<dbReference type="Pfam" id="PF24809">
    <property type="entry name" value="DUF7708"/>
    <property type="match status" value="1"/>
</dbReference>
<keyword evidence="2" id="KW-0472">Membrane</keyword>
<evidence type="ECO:0000313" key="4">
    <source>
        <dbReference type="EMBL" id="KEF51726.1"/>
    </source>
</evidence>
<organism evidence="4 5">
    <name type="scientific">Exophiala aquamarina CBS 119918</name>
    <dbReference type="NCBI Taxonomy" id="1182545"/>
    <lineage>
        <taxon>Eukaryota</taxon>
        <taxon>Fungi</taxon>
        <taxon>Dikarya</taxon>
        <taxon>Ascomycota</taxon>
        <taxon>Pezizomycotina</taxon>
        <taxon>Eurotiomycetes</taxon>
        <taxon>Chaetothyriomycetidae</taxon>
        <taxon>Chaetothyriales</taxon>
        <taxon>Herpotrichiellaceae</taxon>
        <taxon>Exophiala</taxon>
    </lineage>
</organism>
<name>A0A072NVV9_9EURO</name>
<dbReference type="RefSeq" id="XP_013254316.1">
    <property type="nucleotide sequence ID" value="XM_013398862.1"/>
</dbReference>
<dbReference type="OrthoDB" id="4840035at2759"/>
<dbReference type="InterPro" id="IPR056125">
    <property type="entry name" value="DUF7708"/>
</dbReference>
<reference evidence="4 5" key="1">
    <citation type="submission" date="2013-03" db="EMBL/GenBank/DDBJ databases">
        <title>The Genome Sequence of Exophiala aquamarina CBS 119918.</title>
        <authorList>
            <consortium name="The Broad Institute Genomics Platform"/>
            <person name="Cuomo C."/>
            <person name="de Hoog S."/>
            <person name="Gorbushina A."/>
            <person name="Walker B."/>
            <person name="Young S.K."/>
            <person name="Zeng Q."/>
            <person name="Gargeya S."/>
            <person name="Fitzgerald M."/>
            <person name="Haas B."/>
            <person name="Abouelleil A."/>
            <person name="Allen A.W."/>
            <person name="Alvarado L."/>
            <person name="Arachchi H.M."/>
            <person name="Berlin A.M."/>
            <person name="Chapman S.B."/>
            <person name="Gainer-Dewar J."/>
            <person name="Goldberg J."/>
            <person name="Griggs A."/>
            <person name="Gujja S."/>
            <person name="Hansen M."/>
            <person name="Howarth C."/>
            <person name="Imamovic A."/>
            <person name="Ireland A."/>
            <person name="Larimer J."/>
            <person name="McCowan C."/>
            <person name="Murphy C."/>
            <person name="Pearson M."/>
            <person name="Poon T.W."/>
            <person name="Priest M."/>
            <person name="Roberts A."/>
            <person name="Saif S."/>
            <person name="Shea T."/>
            <person name="Sisk P."/>
            <person name="Sykes S."/>
            <person name="Wortman J."/>
            <person name="Nusbaum C."/>
            <person name="Birren B."/>
        </authorList>
    </citation>
    <scope>NUCLEOTIDE SEQUENCE [LARGE SCALE GENOMIC DNA]</scope>
    <source>
        <strain evidence="4 5">CBS 119918</strain>
    </source>
</reference>
<feature type="transmembrane region" description="Helical" evidence="2">
    <location>
        <begin position="189"/>
        <end position="208"/>
    </location>
</feature>
<evidence type="ECO:0000259" key="3">
    <source>
        <dbReference type="Pfam" id="PF24809"/>
    </source>
</evidence>
<gene>
    <name evidence="4" type="ORF">A1O9_12063</name>
</gene>
<keyword evidence="2" id="KW-1133">Transmembrane helix</keyword>
<dbReference type="Proteomes" id="UP000027920">
    <property type="component" value="Unassembled WGS sequence"/>
</dbReference>
<keyword evidence="5" id="KW-1185">Reference proteome</keyword>